<evidence type="ECO:0000313" key="14">
    <source>
        <dbReference type="Proteomes" id="UP000593567"/>
    </source>
</evidence>
<evidence type="ECO:0000256" key="6">
    <source>
        <dbReference type="ARBA" id="ARBA00022824"/>
    </source>
</evidence>
<dbReference type="GO" id="GO:0005789">
    <property type="term" value="C:endoplasmic reticulum membrane"/>
    <property type="evidence" value="ECO:0007669"/>
    <property type="project" value="UniProtKB-SubCell"/>
</dbReference>
<proteinExistence type="inferred from homology"/>
<dbReference type="PANTHER" id="PTHR12443">
    <property type="entry name" value="TRANSLOCATION PROTEIN SEC62"/>
    <property type="match status" value="1"/>
</dbReference>
<accession>A0A7J7KAV1</accession>
<dbReference type="EMBL" id="VXIV02000893">
    <property type="protein sequence ID" value="KAF6035333.1"/>
    <property type="molecule type" value="Genomic_DNA"/>
</dbReference>
<evidence type="ECO:0000256" key="3">
    <source>
        <dbReference type="ARBA" id="ARBA00021257"/>
    </source>
</evidence>
<name>A0A7J7KAV1_BUGNE</name>
<evidence type="ECO:0000256" key="4">
    <source>
        <dbReference type="ARBA" id="ARBA00022448"/>
    </source>
</evidence>
<keyword evidence="8 12" id="KW-1133">Transmembrane helix</keyword>
<evidence type="ECO:0000256" key="10">
    <source>
        <dbReference type="ARBA" id="ARBA00023136"/>
    </source>
</evidence>
<sequence length="339" mass="38156">MASVRKNKRSKHQDDDVEELKPDKRDHAVAQYLHNKLPPRVGDLHGMEVSCFFAEDAVNCLLDSPWASGDECIFTDRRSVLEFCNLMIAKELFHRAVLAKRKQKPRAIDGNDTPGESGTEGKKKKKSKRKEGEDSKSEEKSKKSEVKKVKKLKLEMSEDQTFVDGREPFVWIYEPVSWTKWLIGFGILFGAVALCCYPLWPDWMRMAVYYLSLCGAAFLGVILSLAILRYVVWGIVYALTMGKHSFFLFPNLTEDCGFFESFVPVYEYNKVGEEKDKKSKKNKAKEAEEETTSTELASGDSAVDPPIDDTGAGGKDGDTGSENSQPSDFEVIQDSEITS</sequence>
<evidence type="ECO:0000256" key="2">
    <source>
        <dbReference type="ARBA" id="ARBA00010604"/>
    </source>
</evidence>
<dbReference type="Pfam" id="PF03839">
    <property type="entry name" value="Sec62"/>
    <property type="match status" value="1"/>
</dbReference>
<keyword evidence="14" id="KW-1185">Reference proteome</keyword>
<keyword evidence="7" id="KW-0653">Protein transport</keyword>
<comment type="similarity">
    <text evidence="2">Belongs to the SEC62 family.</text>
</comment>
<evidence type="ECO:0000256" key="8">
    <source>
        <dbReference type="ARBA" id="ARBA00022989"/>
    </source>
</evidence>
<evidence type="ECO:0000313" key="13">
    <source>
        <dbReference type="EMBL" id="KAF6035333.1"/>
    </source>
</evidence>
<comment type="subcellular location">
    <subcellularLocation>
        <location evidence="1">Endoplasmic reticulum membrane</location>
        <topology evidence="1">Multi-pass membrane protein</topology>
    </subcellularLocation>
</comment>
<dbReference type="OrthoDB" id="200187at2759"/>
<keyword evidence="6" id="KW-0256">Endoplasmic reticulum</keyword>
<feature type="transmembrane region" description="Helical" evidence="12">
    <location>
        <begin position="181"/>
        <end position="200"/>
    </location>
</feature>
<organism evidence="13 14">
    <name type="scientific">Bugula neritina</name>
    <name type="common">Brown bryozoan</name>
    <name type="synonym">Sertularia neritina</name>
    <dbReference type="NCBI Taxonomy" id="10212"/>
    <lineage>
        <taxon>Eukaryota</taxon>
        <taxon>Metazoa</taxon>
        <taxon>Spiralia</taxon>
        <taxon>Lophotrochozoa</taxon>
        <taxon>Bryozoa</taxon>
        <taxon>Gymnolaemata</taxon>
        <taxon>Cheilostomatida</taxon>
        <taxon>Flustrina</taxon>
        <taxon>Buguloidea</taxon>
        <taxon>Bugulidae</taxon>
        <taxon>Bugula</taxon>
    </lineage>
</organism>
<feature type="region of interest" description="Disordered" evidence="11">
    <location>
        <begin position="276"/>
        <end position="339"/>
    </location>
</feature>
<evidence type="ECO:0000256" key="5">
    <source>
        <dbReference type="ARBA" id="ARBA00022692"/>
    </source>
</evidence>
<evidence type="ECO:0000256" key="7">
    <source>
        <dbReference type="ARBA" id="ARBA00022927"/>
    </source>
</evidence>
<keyword evidence="9" id="KW-0811">Translocation</keyword>
<dbReference type="InterPro" id="IPR004728">
    <property type="entry name" value="Sec62"/>
</dbReference>
<comment type="caution">
    <text evidence="13">The sequence shown here is derived from an EMBL/GenBank/DDBJ whole genome shotgun (WGS) entry which is preliminary data.</text>
</comment>
<feature type="region of interest" description="Disordered" evidence="11">
    <location>
        <begin position="1"/>
        <end position="23"/>
    </location>
</feature>
<keyword evidence="4" id="KW-0813">Transport</keyword>
<dbReference type="GO" id="GO:0031204">
    <property type="term" value="P:post-translational protein targeting to membrane, translocation"/>
    <property type="evidence" value="ECO:0007669"/>
    <property type="project" value="TreeGrafter"/>
</dbReference>
<dbReference type="AlphaFoldDB" id="A0A7J7KAV1"/>
<feature type="region of interest" description="Disordered" evidence="11">
    <location>
        <begin position="104"/>
        <end position="141"/>
    </location>
</feature>
<evidence type="ECO:0000256" key="1">
    <source>
        <dbReference type="ARBA" id="ARBA00004477"/>
    </source>
</evidence>
<dbReference type="PANTHER" id="PTHR12443:SF9">
    <property type="entry name" value="TRANSLOCATION PROTEIN SEC62"/>
    <property type="match status" value="1"/>
</dbReference>
<keyword evidence="5 12" id="KW-0812">Transmembrane</keyword>
<reference evidence="13" key="1">
    <citation type="submission" date="2020-06" db="EMBL/GenBank/DDBJ databases">
        <title>Draft genome of Bugula neritina, a colonial animal packing powerful symbionts and potential medicines.</title>
        <authorList>
            <person name="Rayko M."/>
        </authorList>
    </citation>
    <scope>NUCLEOTIDE SEQUENCE [LARGE SCALE GENOMIC DNA]</scope>
    <source>
        <strain evidence="13">Kwan_BN1</strain>
    </source>
</reference>
<dbReference type="Proteomes" id="UP000593567">
    <property type="component" value="Unassembled WGS sequence"/>
</dbReference>
<protein>
    <recommendedName>
        <fullName evidence="3">Translocation protein SEC62</fullName>
    </recommendedName>
</protein>
<gene>
    <name evidence="13" type="ORF">EB796_006359</name>
</gene>
<keyword evidence="10 12" id="KW-0472">Membrane</keyword>
<evidence type="ECO:0000256" key="12">
    <source>
        <dbReference type="SAM" id="Phobius"/>
    </source>
</evidence>
<evidence type="ECO:0000256" key="11">
    <source>
        <dbReference type="SAM" id="MobiDB-lite"/>
    </source>
</evidence>
<feature type="transmembrane region" description="Helical" evidence="12">
    <location>
        <begin position="206"/>
        <end position="239"/>
    </location>
</feature>
<evidence type="ECO:0000256" key="9">
    <source>
        <dbReference type="ARBA" id="ARBA00023010"/>
    </source>
</evidence>
<feature type="compositionally biased region" description="Basic residues" evidence="11">
    <location>
        <begin position="1"/>
        <end position="11"/>
    </location>
</feature>
<feature type="compositionally biased region" description="Basic and acidic residues" evidence="11">
    <location>
        <begin position="130"/>
        <end position="141"/>
    </location>
</feature>